<organism evidence="6 7">
    <name type="scientific">Naematelia encephala</name>
    <dbReference type="NCBI Taxonomy" id="71784"/>
    <lineage>
        <taxon>Eukaryota</taxon>
        <taxon>Fungi</taxon>
        <taxon>Dikarya</taxon>
        <taxon>Basidiomycota</taxon>
        <taxon>Agaricomycotina</taxon>
        <taxon>Tremellomycetes</taxon>
        <taxon>Tremellales</taxon>
        <taxon>Naemateliaceae</taxon>
        <taxon>Naematelia</taxon>
    </lineage>
</organism>
<dbReference type="GO" id="GO:0000776">
    <property type="term" value="C:kinetochore"/>
    <property type="evidence" value="ECO:0007669"/>
    <property type="project" value="TreeGrafter"/>
</dbReference>
<dbReference type="OrthoDB" id="20524at2759"/>
<reference evidence="6 7" key="1">
    <citation type="submission" date="2016-07" db="EMBL/GenBank/DDBJ databases">
        <title>Pervasive Adenine N6-methylation of Active Genes in Fungi.</title>
        <authorList>
            <consortium name="DOE Joint Genome Institute"/>
            <person name="Mondo S.J."/>
            <person name="Dannebaum R.O."/>
            <person name="Kuo R.C."/>
            <person name="Labutti K."/>
            <person name="Haridas S."/>
            <person name="Kuo A."/>
            <person name="Salamov A."/>
            <person name="Ahrendt S.R."/>
            <person name="Lipzen A."/>
            <person name="Sullivan W."/>
            <person name="Andreopoulos W.B."/>
            <person name="Clum A."/>
            <person name="Lindquist E."/>
            <person name="Daum C."/>
            <person name="Ramamoorthy G.K."/>
            <person name="Gryganskyi A."/>
            <person name="Culley D."/>
            <person name="Magnuson J.K."/>
            <person name="James T.Y."/>
            <person name="O'Malley M.A."/>
            <person name="Stajich J.E."/>
            <person name="Spatafora J.W."/>
            <person name="Visel A."/>
            <person name="Grigoriev I.V."/>
        </authorList>
    </citation>
    <scope>NUCLEOTIDE SEQUENCE [LARGE SCALE GENOMIC DNA]</scope>
    <source>
        <strain evidence="6 7">68-887.2</strain>
    </source>
</reference>
<keyword evidence="5" id="KW-0067">ATP-binding</keyword>
<dbReference type="AlphaFoldDB" id="A0A1Y2AUW7"/>
<dbReference type="EMBL" id="MCFC01000049">
    <property type="protein sequence ID" value="ORY26276.1"/>
    <property type="molecule type" value="Genomic_DNA"/>
</dbReference>
<dbReference type="GO" id="GO:0034501">
    <property type="term" value="P:protein localization to kinetochore"/>
    <property type="evidence" value="ECO:0007669"/>
    <property type="project" value="TreeGrafter"/>
</dbReference>
<evidence type="ECO:0000256" key="5">
    <source>
        <dbReference type="ARBA" id="ARBA00022840"/>
    </source>
</evidence>
<dbReference type="GO" id="GO:0007094">
    <property type="term" value="P:mitotic spindle assembly checkpoint signaling"/>
    <property type="evidence" value="ECO:0007669"/>
    <property type="project" value="TreeGrafter"/>
</dbReference>
<dbReference type="Gene3D" id="1.10.510.10">
    <property type="entry name" value="Transferase(Phosphotransferase) domain 1"/>
    <property type="match status" value="1"/>
</dbReference>
<dbReference type="GO" id="GO:0004712">
    <property type="term" value="F:protein serine/threonine/tyrosine kinase activity"/>
    <property type="evidence" value="ECO:0007669"/>
    <property type="project" value="TreeGrafter"/>
</dbReference>
<proteinExistence type="predicted"/>
<evidence type="ECO:0000256" key="3">
    <source>
        <dbReference type="ARBA" id="ARBA00022741"/>
    </source>
</evidence>
<dbReference type="PANTHER" id="PTHR22974:SF21">
    <property type="entry name" value="DUAL SPECIFICITY PROTEIN KINASE TTK"/>
    <property type="match status" value="1"/>
</dbReference>
<sequence>MIYGNPPFASIPGGPLPRMNVIADPAHEIQYPDQALPRASVGADGQAIDVSAMAVPVPLTAIDTMRRCLAYRKEHRLTIPELLRHPFLRPEHRDLPAIPPDATTITKSQMALLVNFVLRSNRLPVMSEQDRTAEDLFAQLVDQNSD</sequence>
<evidence type="ECO:0000256" key="4">
    <source>
        <dbReference type="ARBA" id="ARBA00022777"/>
    </source>
</evidence>
<dbReference type="GO" id="GO:0033316">
    <property type="term" value="P:meiotic spindle assembly checkpoint signaling"/>
    <property type="evidence" value="ECO:0007669"/>
    <property type="project" value="TreeGrafter"/>
</dbReference>
<evidence type="ECO:0000256" key="2">
    <source>
        <dbReference type="ARBA" id="ARBA00022679"/>
    </source>
</evidence>
<keyword evidence="7" id="KW-1185">Reference proteome</keyword>
<evidence type="ECO:0000256" key="1">
    <source>
        <dbReference type="ARBA" id="ARBA00022527"/>
    </source>
</evidence>
<dbReference type="PANTHER" id="PTHR22974">
    <property type="entry name" value="MIXED LINEAGE PROTEIN KINASE"/>
    <property type="match status" value="1"/>
</dbReference>
<protein>
    <recommendedName>
        <fullName evidence="8">Protein kinase domain-containing protein</fullName>
    </recommendedName>
</protein>
<gene>
    <name evidence="6" type="ORF">BCR39DRAFT_262771</name>
</gene>
<name>A0A1Y2AUW7_9TREE</name>
<keyword evidence="1" id="KW-0723">Serine/threonine-protein kinase</keyword>
<evidence type="ECO:0008006" key="8">
    <source>
        <dbReference type="Google" id="ProtNLM"/>
    </source>
</evidence>
<dbReference type="GO" id="GO:0007059">
    <property type="term" value="P:chromosome segregation"/>
    <property type="evidence" value="ECO:0007669"/>
    <property type="project" value="TreeGrafter"/>
</dbReference>
<dbReference type="GO" id="GO:0004674">
    <property type="term" value="F:protein serine/threonine kinase activity"/>
    <property type="evidence" value="ECO:0007669"/>
    <property type="project" value="UniProtKB-KW"/>
</dbReference>
<dbReference type="STRING" id="71784.A0A1Y2AUW7"/>
<dbReference type="SUPFAM" id="SSF56112">
    <property type="entry name" value="Protein kinase-like (PK-like)"/>
    <property type="match status" value="1"/>
</dbReference>
<dbReference type="GO" id="GO:0005524">
    <property type="term" value="F:ATP binding"/>
    <property type="evidence" value="ECO:0007669"/>
    <property type="project" value="UniProtKB-KW"/>
</dbReference>
<accession>A0A1Y2AUW7</accession>
<keyword evidence="4" id="KW-0418">Kinase</keyword>
<dbReference type="GO" id="GO:0005634">
    <property type="term" value="C:nucleus"/>
    <property type="evidence" value="ECO:0007669"/>
    <property type="project" value="TreeGrafter"/>
</dbReference>
<evidence type="ECO:0000313" key="6">
    <source>
        <dbReference type="EMBL" id="ORY26276.1"/>
    </source>
</evidence>
<comment type="caution">
    <text evidence="6">The sequence shown here is derived from an EMBL/GenBank/DDBJ whole genome shotgun (WGS) entry which is preliminary data.</text>
</comment>
<keyword evidence="3" id="KW-0547">Nucleotide-binding</keyword>
<dbReference type="InterPro" id="IPR011009">
    <property type="entry name" value="Kinase-like_dom_sf"/>
</dbReference>
<keyword evidence="2" id="KW-0808">Transferase</keyword>
<dbReference type="InParanoid" id="A0A1Y2AUW7"/>
<dbReference type="Proteomes" id="UP000193986">
    <property type="component" value="Unassembled WGS sequence"/>
</dbReference>
<evidence type="ECO:0000313" key="7">
    <source>
        <dbReference type="Proteomes" id="UP000193986"/>
    </source>
</evidence>